<evidence type="ECO:0000313" key="4">
    <source>
        <dbReference type="Proteomes" id="UP000317716"/>
    </source>
</evidence>
<proteinExistence type="predicted"/>
<dbReference type="SUPFAM" id="SSF109854">
    <property type="entry name" value="DinB/YfiT-like putative metalloenzymes"/>
    <property type="match status" value="1"/>
</dbReference>
<name>A0A538S919_UNCEI</name>
<accession>A0A538S919</accession>
<feature type="compositionally biased region" description="Basic residues" evidence="1">
    <location>
        <begin position="1"/>
        <end position="34"/>
    </location>
</feature>
<comment type="caution">
    <text evidence="3">The sequence shown here is derived from an EMBL/GenBank/DDBJ whole genome shotgun (WGS) entry which is preliminary data.</text>
</comment>
<dbReference type="Pfam" id="PF12867">
    <property type="entry name" value="DinB_2"/>
    <property type="match status" value="1"/>
</dbReference>
<feature type="region of interest" description="Disordered" evidence="1">
    <location>
        <begin position="1"/>
        <end position="106"/>
    </location>
</feature>
<gene>
    <name evidence="3" type="ORF">E6K72_13595</name>
</gene>
<feature type="domain" description="DinB-like" evidence="2">
    <location>
        <begin position="132"/>
        <end position="265"/>
    </location>
</feature>
<dbReference type="Gene3D" id="1.20.120.450">
    <property type="entry name" value="dinb family like domain"/>
    <property type="match status" value="1"/>
</dbReference>
<dbReference type="EMBL" id="VBOS01000508">
    <property type="protein sequence ID" value="TMQ47861.1"/>
    <property type="molecule type" value="Genomic_DNA"/>
</dbReference>
<dbReference type="Proteomes" id="UP000317716">
    <property type="component" value="Unassembled WGS sequence"/>
</dbReference>
<dbReference type="AlphaFoldDB" id="A0A538S919"/>
<protein>
    <submittedName>
        <fullName evidence="3">DinB family protein</fullName>
    </submittedName>
</protein>
<evidence type="ECO:0000256" key="1">
    <source>
        <dbReference type="SAM" id="MobiDB-lite"/>
    </source>
</evidence>
<sequence>MSPAKRKATSTRHAKAKRAARRSRRRGRAGRAKKSGGAEHRGENVRAARRGRGASGGSKRSAKRGARLSPAVAAQGGPDRAAKRGGPRPKLAVVARPAPPKRAPKARSAAAVSEFAGAKAGASAKDLALFGLERARVAVHAAIQGMSAGAAERPIAPGKWSARQMVLHLAFWDREIVQKYLEAAAARNRRADIRRSRLDAMNAAGVATLEQLDWEAALRLLQSTYEDLWDALDSIPAEPEDVWSPEHALGELVREVTQHDRHHADVIKRWRAESGG</sequence>
<evidence type="ECO:0000313" key="3">
    <source>
        <dbReference type="EMBL" id="TMQ47861.1"/>
    </source>
</evidence>
<evidence type="ECO:0000259" key="2">
    <source>
        <dbReference type="Pfam" id="PF12867"/>
    </source>
</evidence>
<organism evidence="3 4">
    <name type="scientific">Eiseniibacteriota bacterium</name>
    <dbReference type="NCBI Taxonomy" id="2212470"/>
    <lineage>
        <taxon>Bacteria</taxon>
        <taxon>Candidatus Eiseniibacteriota</taxon>
    </lineage>
</organism>
<reference evidence="3 4" key="1">
    <citation type="journal article" date="2019" name="Nat. Microbiol.">
        <title>Mediterranean grassland soil C-N compound turnover is dependent on rainfall and depth, and is mediated by genomically divergent microorganisms.</title>
        <authorList>
            <person name="Diamond S."/>
            <person name="Andeer P.F."/>
            <person name="Li Z."/>
            <person name="Crits-Christoph A."/>
            <person name="Burstein D."/>
            <person name="Anantharaman K."/>
            <person name="Lane K.R."/>
            <person name="Thomas B.C."/>
            <person name="Pan C."/>
            <person name="Northen T.R."/>
            <person name="Banfield J.F."/>
        </authorList>
    </citation>
    <scope>NUCLEOTIDE SEQUENCE [LARGE SCALE GENOMIC DNA]</scope>
    <source>
        <strain evidence="3">WS_2</strain>
    </source>
</reference>
<dbReference type="InterPro" id="IPR024775">
    <property type="entry name" value="DinB-like"/>
</dbReference>
<dbReference type="InterPro" id="IPR034660">
    <property type="entry name" value="DinB/YfiT-like"/>
</dbReference>
<feature type="compositionally biased region" description="Basic and acidic residues" evidence="1">
    <location>
        <begin position="36"/>
        <end position="46"/>
    </location>
</feature>